<comment type="caution">
    <text evidence="2">The sequence shown here is derived from an EMBL/GenBank/DDBJ whole genome shotgun (WGS) entry which is preliminary data.</text>
</comment>
<name>A0A135TSZ5_9PEZI</name>
<sequence>MLAFSHPSARLFQACKPTHFSVSENIESTRPAKRLRGAPHSDRLVPDCPSLSSSVLVGSSPNLQNWRAARASFQACKDRNRNSIGQGRLPGAEVAAVSADDRHPSVASLCSSGTLREELLTKCSLPLIDISSGLSGMSEFNFQVLGSCLGSNEVTRRICRVGDVVGAAIISFSSNVYLTTQVSLRLSSRSCQILLSLRSVIAMTSAYTLSILHSFAVKKRMRNVEMPTNNMRKLVARAFFSSINSLFFLSFFSSQWRQR</sequence>
<protein>
    <submittedName>
        <fullName evidence="2">Uncharacterized protein</fullName>
    </submittedName>
</protein>
<organism evidence="2 3">
    <name type="scientific">Colletotrichum nymphaeae SA-01</name>
    <dbReference type="NCBI Taxonomy" id="1460502"/>
    <lineage>
        <taxon>Eukaryota</taxon>
        <taxon>Fungi</taxon>
        <taxon>Dikarya</taxon>
        <taxon>Ascomycota</taxon>
        <taxon>Pezizomycotina</taxon>
        <taxon>Sordariomycetes</taxon>
        <taxon>Hypocreomycetidae</taxon>
        <taxon>Glomerellales</taxon>
        <taxon>Glomerellaceae</taxon>
        <taxon>Colletotrichum</taxon>
        <taxon>Colletotrichum acutatum species complex</taxon>
    </lineage>
</organism>
<gene>
    <name evidence="2" type="ORF">CNYM01_05207</name>
</gene>
<keyword evidence="1" id="KW-1133">Transmembrane helix</keyword>
<dbReference type="Proteomes" id="UP000070054">
    <property type="component" value="Unassembled WGS sequence"/>
</dbReference>
<keyword evidence="3" id="KW-1185">Reference proteome</keyword>
<feature type="transmembrane region" description="Helical" evidence="1">
    <location>
        <begin position="234"/>
        <end position="253"/>
    </location>
</feature>
<evidence type="ECO:0000313" key="2">
    <source>
        <dbReference type="EMBL" id="KXH51273.1"/>
    </source>
</evidence>
<proteinExistence type="predicted"/>
<keyword evidence="1" id="KW-0812">Transmembrane</keyword>
<evidence type="ECO:0000256" key="1">
    <source>
        <dbReference type="SAM" id="Phobius"/>
    </source>
</evidence>
<accession>A0A135TSZ5</accession>
<evidence type="ECO:0000313" key="3">
    <source>
        <dbReference type="Proteomes" id="UP000070054"/>
    </source>
</evidence>
<dbReference type="EMBL" id="JEMN01001028">
    <property type="protein sequence ID" value="KXH51273.1"/>
    <property type="molecule type" value="Genomic_DNA"/>
</dbReference>
<reference evidence="2 3" key="1">
    <citation type="submission" date="2014-02" db="EMBL/GenBank/DDBJ databases">
        <title>The genome sequence of Colletotrichum nymphaeae SA-01.</title>
        <authorList>
            <person name="Baroncelli R."/>
            <person name="Thon M.R."/>
        </authorList>
    </citation>
    <scope>NUCLEOTIDE SEQUENCE [LARGE SCALE GENOMIC DNA]</scope>
    <source>
        <strain evidence="2 3">SA-01</strain>
    </source>
</reference>
<keyword evidence="1" id="KW-0472">Membrane</keyword>
<dbReference type="AlphaFoldDB" id="A0A135TSZ5"/>
<feature type="transmembrane region" description="Helical" evidence="1">
    <location>
        <begin position="193"/>
        <end position="213"/>
    </location>
</feature>